<keyword evidence="2" id="KW-0411">Iron-sulfur</keyword>
<keyword evidence="2" id="KW-0408">Iron</keyword>
<dbReference type="GO" id="GO:0051539">
    <property type="term" value="F:4 iron, 4 sulfur cluster binding"/>
    <property type="evidence" value="ECO:0007669"/>
    <property type="project" value="UniProtKB-KW"/>
</dbReference>
<dbReference type="PANTHER" id="PTHR21339">
    <property type="entry name" value="RADICAL S-ADENOSYL METHIONINE DOMAIN-CONTAINING PROTEIN 2"/>
    <property type="match status" value="1"/>
</dbReference>
<feature type="compositionally biased region" description="Polar residues" evidence="3">
    <location>
        <begin position="63"/>
        <end position="83"/>
    </location>
</feature>
<dbReference type="PROSITE" id="PS51918">
    <property type="entry name" value="RADICAL_SAM"/>
    <property type="match status" value="1"/>
</dbReference>
<dbReference type="SFLD" id="SFLDG01088">
    <property type="entry name" value="antiviral_proteins"/>
    <property type="match status" value="1"/>
</dbReference>
<accession>A0A9K3KU26</accession>
<dbReference type="EMBL" id="JAGRRH010000019">
    <property type="protein sequence ID" value="KAG7349531.1"/>
    <property type="molecule type" value="Genomic_DNA"/>
</dbReference>
<reference evidence="6" key="2">
    <citation type="submission" date="2021-04" db="EMBL/GenBank/DDBJ databases">
        <authorList>
            <person name="Podell S."/>
        </authorList>
    </citation>
    <scope>NUCLEOTIDE SEQUENCE</scope>
    <source>
        <strain evidence="6">Hildebrandi</strain>
    </source>
</reference>
<keyword evidence="4" id="KW-1133">Transmembrane helix</keyword>
<evidence type="ECO:0000256" key="4">
    <source>
        <dbReference type="SAM" id="Phobius"/>
    </source>
</evidence>
<dbReference type="OrthoDB" id="549750at2759"/>
<keyword evidence="4" id="KW-0812">Transmembrane</keyword>
<reference evidence="6" key="1">
    <citation type="journal article" date="2021" name="Sci. Rep.">
        <title>Diploid genomic architecture of Nitzschia inconspicua, an elite biomass production diatom.</title>
        <authorList>
            <person name="Oliver A."/>
            <person name="Podell S."/>
            <person name="Pinowska A."/>
            <person name="Traller J.C."/>
            <person name="Smith S.R."/>
            <person name="McClure R."/>
            <person name="Beliaev A."/>
            <person name="Bohutskyi P."/>
            <person name="Hill E.A."/>
            <person name="Rabines A."/>
            <person name="Zheng H."/>
            <person name="Allen L.Z."/>
            <person name="Kuo A."/>
            <person name="Grigoriev I.V."/>
            <person name="Allen A.E."/>
            <person name="Hazlebeck D."/>
            <person name="Allen E.E."/>
        </authorList>
    </citation>
    <scope>NUCLEOTIDE SEQUENCE</scope>
    <source>
        <strain evidence="6">Hildebrandi</strain>
    </source>
</reference>
<dbReference type="InterPro" id="IPR007197">
    <property type="entry name" value="rSAM"/>
</dbReference>
<evidence type="ECO:0000313" key="7">
    <source>
        <dbReference type="Proteomes" id="UP000693970"/>
    </source>
</evidence>
<protein>
    <submittedName>
        <fullName evidence="6">Radical SAM superfamily protein</fullName>
    </submittedName>
</protein>
<dbReference type="SFLD" id="SFLDS00029">
    <property type="entry name" value="Radical_SAM"/>
    <property type="match status" value="1"/>
</dbReference>
<keyword evidence="2" id="KW-0004">4Fe-4S</keyword>
<comment type="caution">
    <text evidence="6">The sequence shown here is derived from an EMBL/GenBank/DDBJ whole genome shotgun (WGS) entry which is preliminary data.</text>
</comment>
<dbReference type="Proteomes" id="UP000693970">
    <property type="component" value="Unassembled WGS sequence"/>
</dbReference>
<dbReference type="SMART" id="SM00729">
    <property type="entry name" value="Elp3"/>
    <property type="match status" value="1"/>
</dbReference>
<evidence type="ECO:0000313" key="6">
    <source>
        <dbReference type="EMBL" id="KAG7349531.1"/>
    </source>
</evidence>
<evidence type="ECO:0000256" key="3">
    <source>
        <dbReference type="SAM" id="MobiDB-lite"/>
    </source>
</evidence>
<organism evidence="6 7">
    <name type="scientific">Nitzschia inconspicua</name>
    <dbReference type="NCBI Taxonomy" id="303405"/>
    <lineage>
        <taxon>Eukaryota</taxon>
        <taxon>Sar</taxon>
        <taxon>Stramenopiles</taxon>
        <taxon>Ochrophyta</taxon>
        <taxon>Bacillariophyta</taxon>
        <taxon>Bacillariophyceae</taxon>
        <taxon>Bacillariophycidae</taxon>
        <taxon>Bacillariales</taxon>
        <taxon>Bacillariaceae</taxon>
        <taxon>Nitzschia</taxon>
    </lineage>
</organism>
<feature type="transmembrane region" description="Helical" evidence="4">
    <location>
        <begin position="21"/>
        <end position="41"/>
    </location>
</feature>
<dbReference type="CDD" id="cd01335">
    <property type="entry name" value="Radical_SAM"/>
    <property type="match status" value="1"/>
</dbReference>
<dbReference type="PANTHER" id="PTHR21339:SF0">
    <property type="entry name" value="S-ADENOSYLMETHIONINE-DEPENDENT NUCLEOTIDE DEHYDRATASE RSAD2"/>
    <property type="match status" value="1"/>
</dbReference>
<dbReference type="Pfam" id="PF04055">
    <property type="entry name" value="Radical_SAM"/>
    <property type="match status" value="1"/>
</dbReference>
<dbReference type="SFLD" id="SFLDG01067">
    <property type="entry name" value="SPASM/twitch_domain_containing"/>
    <property type="match status" value="1"/>
</dbReference>
<dbReference type="AlphaFoldDB" id="A0A9K3KU26"/>
<evidence type="ECO:0000256" key="2">
    <source>
        <dbReference type="ARBA" id="ARBA00022485"/>
    </source>
</evidence>
<sequence>MLHSFEGRRSTSIRRCQLSTKPVPMILATIFWLACGCAAWMTPLVMTIPQRHRQIVLGYHSNPSNDESSQVEQKSTAFPSSVETKPPSEKATLKELVRSVNYFISRKCNYSCKFCFHTQKTTHHLTLEQARLGLALLQQAGTEKINFAGGEPFLHPKLLGELCRISSEEFGLAVSIISNGSLITQEWMQTYGRYVDVLGASIDSFNDATNAAIGRGETSIAAGTSDSLLPTVKNKHVDRVLQVREWCRQEDIIFKVNTVVCSLNWQEDMTKEIQQLDPQRWKVFQVLLLEDENVGEAAMRDARPLVVSDDQFQEFLRRHEHLPQLIPEPNDVMQNSYLLLDEDMRFLDCSGGGKVPGESILKVGVRHALLQAGFDHGMFQERGGVYDWKRQRDSNEPSKVANG</sequence>
<dbReference type="InterPro" id="IPR006638">
    <property type="entry name" value="Elp3/MiaA/NifB-like_rSAM"/>
</dbReference>
<keyword evidence="2" id="KW-0479">Metal-binding</keyword>
<feature type="region of interest" description="Disordered" evidence="3">
    <location>
        <begin position="63"/>
        <end position="86"/>
    </location>
</feature>
<evidence type="ECO:0000259" key="5">
    <source>
        <dbReference type="PROSITE" id="PS51918"/>
    </source>
</evidence>
<gene>
    <name evidence="6" type="ORF">IV203_012128</name>
</gene>
<keyword evidence="4" id="KW-0472">Membrane</keyword>
<proteinExistence type="predicted"/>
<evidence type="ECO:0000256" key="1">
    <source>
        <dbReference type="ARBA" id="ARBA00001966"/>
    </source>
</evidence>
<feature type="domain" description="Radical SAM core" evidence="5">
    <location>
        <begin position="94"/>
        <end position="325"/>
    </location>
</feature>
<dbReference type="GO" id="GO:0003824">
    <property type="term" value="F:catalytic activity"/>
    <property type="evidence" value="ECO:0007669"/>
    <property type="project" value="InterPro"/>
</dbReference>
<keyword evidence="7" id="KW-1185">Reference proteome</keyword>
<comment type="cofactor">
    <cofactor evidence="1">
        <name>[4Fe-4S] cluster</name>
        <dbReference type="ChEBI" id="CHEBI:49883"/>
    </cofactor>
</comment>
<name>A0A9K3KU26_9STRA</name>
<dbReference type="InterPro" id="IPR051196">
    <property type="entry name" value="RSAD2/Viperin_antiviral"/>
</dbReference>
<dbReference type="NCBIfam" id="NF038283">
    <property type="entry name" value="viperin_w_prok"/>
    <property type="match status" value="1"/>
</dbReference>